<keyword evidence="4 9" id="KW-1133">Transmembrane helix</keyword>
<dbReference type="Proteomes" id="UP000677803">
    <property type="component" value="Unassembled WGS sequence"/>
</dbReference>
<evidence type="ECO:0000256" key="6">
    <source>
        <dbReference type="ARBA" id="ARBA00023170"/>
    </source>
</evidence>
<keyword evidence="6" id="KW-0675">Receptor</keyword>
<comment type="caution">
    <text evidence="12">The sequence shown here is derived from an EMBL/GenBank/DDBJ whole genome shotgun (WGS) entry which is preliminary data.</text>
</comment>
<dbReference type="PANTHER" id="PTHR23037">
    <property type="entry name" value="CYTOKINE RECEPTOR"/>
    <property type="match status" value="1"/>
</dbReference>
<keyword evidence="2 9" id="KW-0812">Transmembrane</keyword>
<protein>
    <submittedName>
        <fullName evidence="12">(Atlantic silverside) hypothetical protein</fullName>
    </submittedName>
</protein>
<dbReference type="Pfam" id="PF09067">
    <property type="entry name" value="EpoR_lig-bind"/>
    <property type="match status" value="1"/>
</dbReference>
<feature type="chain" id="PRO_5035932315" evidence="10">
    <location>
        <begin position="27"/>
        <end position="635"/>
    </location>
</feature>
<evidence type="ECO:0000256" key="5">
    <source>
        <dbReference type="ARBA" id="ARBA00023136"/>
    </source>
</evidence>
<evidence type="ECO:0000313" key="13">
    <source>
        <dbReference type="Proteomes" id="UP000677803"/>
    </source>
</evidence>
<evidence type="ECO:0000256" key="1">
    <source>
        <dbReference type="ARBA" id="ARBA00004479"/>
    </source>
</evidence>
<feature type="domain" description="Growth hormone/erythropoietin receptor ligand binding" evidence="11">
    <location>
        <begin position="35"/>
        <end position="134"/>
    </location>
</feature>
<evidence type="ECO:0000256" key="3">
    <source>
        <dbReference type="ARBA" id="ARBA00022729"/>
    </source>
</evidence>
<feature type="region of interest" description="Disordered" evidence="8">
    <location>
        <begin position="506"/>
        <end position="537"/>
    </location>
</feature>
<name>A0A8S4A8Z0_9TELE</name>
<accession>A0A8S4A8Z0</accession>
<dbReference type="InterPro" id="IPR003961">
    <property type="entry name" value="FN3_dom"/>
</dbReference>
<evidence type="ECO:0000313" key="12">
    <source>
        <dbReference type="EMBL" id="CAG5863509.1"/>
    </source>
</evidence>
<dbReference type="PANTHER" id="PTHR23037:SF34">
    <property type="entry name" value="THROMBOPOIETIN RECEPTOR ISOFORM X1"/>
    <property type="match status" value="1"/>
</dbReference>
<evidence type="ECO:0000256" key="8">
    <source>
        <dbReference type="SAM" id="MobiDB-lite"/>
    </source>
</evidence>
<dbReference type="GO" id="GO:0004896">
    <property type="term" value="F:cytokine receptor activity"/>
    <property type="evidence" value="ECO:0007669"/>
    <property type="project" value="TreeGrafter"/>
</dbReference>
<proteinExistence type="predicted"/>
<evidence type="ECO:0000259" key="11">
    <source>
        <dbReference type="Pfam" id="PF09067"/>
    </source>
</evidence>
<reference evidence="12" key="1">
    <citation type="submission" date="2021-05" db="EMBL/GenBank/DDBJ databases">
        <authorList>
            <person name="Tigano A."/>
        </authorList>
    </citation>
    <scope>NUCLEOTIDE SEQUENCE</scope>
</reference>
<evidence type="ECO:0000256" key="10">
    <source>
        <dbReference type="SAM" id="SignalP"/>
    </source>
</evidence>
<keyword evidence="3 10" id="KW-0732">Signal</keyword>
<comment type="subcellular location">
    <subcellularLocation>
        <location evidence="1">Membrane</location>
        <topology evidence="1">Single-pass type I membrane protein</topology>
    </subcellularLocation>
</comment>
<evidence type="ECO:0000256" key="9">
    <source>
        <dbReference type="SAM" id="Phobius"/>
    </source>
</evidence>
<gene>
    <name evidence="12" type="ORF">MMEN_LOCUS1401</name>
</gene>
<feature type="transmembrane region" description="Helical" evidence="9">
    <location>
        <begin position="425"/>
        <end position="448"/>
    </location>
</feature>
<dbReference type="OrthoDB" id="8608526at2759"/>
<dbReference type="SUPFAM" id="SSF49265">
    <property type="entry name" value="Fibronectin type III"/>
    <property type="match status" value="4"/>
</dbReference>
<keyword evidence="7" id="KW-0325">Glycoprotein</keyword>
<dbReference type="AlphaFoldDB" id="A0A8S4A8Z0"/>
<dbReference type="EMBL" id="CAJRST010000002">
    <property type="protein sequence ID" value="CAG5863509.1"/>
    <property type="molecule type" value="Genomic_DNA"/>
</dbReference>
<feature type="signal peptide" evidence="10">
    <location>
        <begin position="1"/>
        <end position="26"/>
    </location>
</feature>
<organism evidence="12 13">
    <name type="scientific">Menidia menidia</name>
    <name type="common">Atlantic silverside</name>
    <dbReference type="NCBI Taxonomy" id="238744"/>
    <lineage>
        <taxon>Eukaryota</taxon>
        <taxon>Metazoa</taxon>
        <taxon>Chordata</taxon>
        <taxon>Craniata</taxon>
        <taxon>Vertebrata</taxon>
        <taxon>Euteleostomi</taxon>
        <taxon>Actinopterygii</taxon>
        <taxon>Neopterygii</taxon>
        <taxon>Teleostei</taxon>
        <taxon>Neoteleostei</taxon>
        <taxon>Acanthomorphata</taxon>
        <taxon>Ovalentaria</taxon>
        <taxon>Atherinomorphae</taxon>
        <taxon>Atheriniformes</taxon>
        <taxon>Atherinopsidae</taxon>
        <taxon>Menidiinae</taxon>
        <taxon>Menidia</taxon>
    </lineage>
</organism>
<dbReference type="InterPro" id="IPR013783">
    <property type="entry name" value="Ig-like_fold"/>
</dbReference>
<sequence length="635" mass="73406">MNLFCKWRMLLINLFIQICFMPEIHCNAGTVSHLSKEEMLVFKDEENPKCFTRTEEDFTCFFETTENRTHDFYYKYENQLQKKCEMSVQRTEEGTFLHMCYFPNQDVTLYSELNVTVLEPSNNTMLFSRILSVEDHNLLDPPFNVSLNPKDNVGLLWVSWHTKSMDYFEEKQYRIRYSSGSLHDKIEKTKKNGHELILAPGEEVKVQVAVRCCNSEGGHWSVWSQPVQASVPQSTDDISLMCHTSDLYNVTCHWNGHQYGAENKFKLYYKMRKSLNWTEWIECLDTGNASDMCYFHGDELRKFKVKLNNTRTERIFFSKELMLKDLIKTFAPGNLRGMLRQDKLCLEWESPLPSLSTHLQYEVGIQITGGERWSIIKGPETDTCIQIPLGSQFSIKIRAKPTGNVYSGNWSDWSDVLKGETPPDIGMLTTCSILVPMVMIVIVLIYIFRLKRRRIKQYFWPPLPNLEKVLQGFLTDIDRQKWDPPFTAKQCFEETTSSVLEIMSESEVPGSGKTSEQSFELLPSDGSVSSEEHVDGNSGTEVFPDYVTLNREIVMLCLEENSYVCELVREKDPEVRDELLQTCNCSFTDAASYVKPCSDNNFTNHCYLLMSESKDNYETNGGQIADNLYTNLPHS</sequence>
<keyword evidence="13" id="KW-1185">Reference proteome</keyword>
<dbReference type="InterPro" id="IPR015152">
    <property type="entry name" value="Growth/epo_recpt_lig-bind"/>
</dbReference>
<dbReference type="GO" id="GO:0009897">
    <property type="term" value="C:external side of plasma membrane"/>
    <property type="evidence" value="ECO:0007669"/>
    <property type="project" value="TreeGrafter"/>
</dbReference>
<keyword evidence="5 9" id="KW-0472">Membrane</keyword>
<evidence type="ECO:0000256" key="2">
    <source>
        <dbReference type="ARBA" id="ARBA00022692"/>
    </source>
</evidence>
<dbReference type="Gene3D" id="2.60.40.10">
    <property type="entry name" value="Immunoglobulins"/>
    <property type="match status" value="4"/>
</dbReference>
<evidence type="ECO:0000256" key="7">
    <source>
        <dbReference type="ARBA" id="ARBA00023180"/>
    </source>
</evidence>
<dbReference type="CDD" id="cd00063">
    <property type="entry name" value="FN3"/>
    <property type="match status" value="1"/>
</dbReference>
<dbReference type="InterPro" id="IPR036116">
    <property type="entry name" value="FN3_sf"/>
</dbReference>
<evidence type="ECO:0000256" key="4">
    <source>
        <dbReference type="ARBA" id="ARBA00022989"/>
    </source>
</evidence>